<proteinExistence type="predicted"/>
<dbReference type="SMART" id="SM00054">
    <property type="entry name" value="EFh"/>
    <property type="match status" value="4"/>
</dbReference>
<evidence type="ECO:0000256" key="3">
    <source>
        <dbReference type="ARBA" id="ARBA00022737"/>
    </source>
</evidence>
<accession>A0A0E0PLS1</accession>
<dbReference type="PROSITE" id="PS00018">
    <property type="entry name" value="EF_HAND_1"/>
    <property type="match status" value="4"/>
</dbReference>
<name>A0A0E0PLS1_ORYRU</name>
<dbReference type="OMA" id="YECFLAS"/>
<feature type="domain" description="EF-hand" evidence="6">
    <location>
        <begin position="162"/>
        <end position="197"/>
    </location>
</feature>
<feature type="domain" description="EF-hand" evidence="6">
    <location>
        <begin position="126"/>
        <end position="161"/>
    </location>
</feature>
<keyword evidence="4" id="KW-0106">Calcium</keyword>
<evidence type="ECO:0000313" key="8">
    <source>
        <dbReference type="Proteomes" id="UP000008022"/>
    </source>
</evidence>
<dbReference type="PROSITE" id="PS50222">
    <property type="entry name" value="EF_HAND_2"/>
    <property type="match status" value="4"/>
</dbReference>
<dbReference type="EnsemblPlants" id="ORUFI05G15620.1">
    <property type="protein sequence ID" value="ORUFI05G15620.1"/>
    <property type="gene ID" value="ORUFI05G15620"/>
</dbReference>
<dbReference type="eggNOG" id="KOG0027">
    <property type="taxonomic scope" value="Eukaryota"/>
</dbReference>
<dbReference type="PANTHER" id="PTHR10891">
    <property type="entry name" value="EF-HAND CALCIUM-BINDING DOMAIN CONTAINING PROTEIN"/>
    <property type="match status" value="1"/>
</dbReference>
<dbReference type="SUPFAM" id="SSF47473">
    <property type="entry name" value="EF-hand"/>
    <property type="match status" value="1"/>
</dbReference>
<dbReference type="AlphaFoldDB" id="A0A0E0PLS1"/>
<dbReference type="Proteomes" id="UP000008022">
    <property type="component" value="Unassembled WGS sequence"/>
</dbReference>
<dbReference type="InterPro" id="IPR039647">
    <property type="entry name" value="EF_hand_pair_protein_CML-like"/>
</dbReference>
<protein>
    <recommendedName>
        <fullName evidence="6">EF-hand domain-containing protein</fullName>
    </recommendedName>
</protein>
<reference evidence="7" key="2">
    <citation type="submission" date="2015-06" db="UniProtKB">
        <authorList>
            <consortium name="EnsemblPlants"/>
        </authorList>
    </citation>
    <scope>IDENTIFICATION</scope>
</reference>
<organism evidence="7 8">
    <name type="scientific">Oryza rufipogon</name>
    <name type="common">Brownbeard rice</name>
    <name type="synonym">Asian wild rice</name>
    <dbReference type="NCBI Taxonomy" id="4529"/>
    <lineage>
        <taxon>Eukaryota</taxon>
        <taxon>Viridiplantae</taxon>
        <taxon>Streptophyta</taxon>
        <taxon>Embryophyta</taxon>
        <taxon>Tracheophyta</taxon>
        <taxon>Spermatophyta</taxon>
        <taxon>Magnoliopsida</taxon>
        <taxon>Liliopsida</taxon>
        <taxon>Poales</taxon>
        <taxon>Poaceae</taxon>
        <taxon>BOP clade</taxon>
        <taxon>Oryzoideae</taxon>
        <taxon>Oryzeae</taxon>
        <taxon>Oryzinae</taxon>
        <taxon>Oryza</taxon>
    </lineage>
</organism>
<dbReference type="Gene3D" id="1.10.238.10">
    <property type="entry name" value="EF-hand"/>
    <property type="match status" value="2"/>
</dbReference>
<dbReference type="FunFam" id="1.10.238.10:FF:000438">
    <property type="entry name" value="Probable calcium-binding protein CML15"/>
    <property type="match status" value="1"/>
</dbReference>
<dbReference type="InterPro" id="IPR002048">
    <property type="entry name" value="EF_hand_dom"/>
</dbReference>
<dbReference type="InterPro" id="IPR011992">
    <property type="entry name" value="EF-hand-dom_pair"/>
</dbReference>
<feature type="domain" description="EF-hand" evidence="6">
    <location>
        <begin position="88"/>
        <end position="123"/>
    </location>
</feature>
<reference evidence="8" key="1">
    <citation type="submission" date="2013-06" db="EMBL/GenBank/DDBJ databases">
        <authorList>
            <person name="Zhao Q."/>
        </authorList>
    </citation>
    <scope>NUCLEOTIDE SEQUENCE</scope>
    <source>
        <strain evidence="8">cv. W1943</strain>
    </source>
</reference>
<evidence type="ECO:0000256" key="2">
    <source>
        <dbReference type="ARBA" id="ARBA00022723"/>
    </source>
</evidence>
<sequence>MGKVRAFFSRKGRGNSSGRSRSMREAAMNVDWSPRPSDLAAAAAAAKPRPPAAEDETERVFRKFDANGDGRISRAELAALFRSVGHAVTDDEVARMMQEADSDGDGYISLGEFAAISAPPPGDAAAAEEDLRHAFGVFDADGNGVITPAELARVLRGIGEAATVAQCRRMIDGVDRNGDGLINFEEFKLMMAAGAGFGRIAS</sequence>
<dbReference type="FunFam" id="1.10.238.10:FF:000089">
    <property type="entry name" value="calmodulin-like protein 3"/>
    <property type="match status" value="1"/>
</dbReference>
<feature type="region of interest" description="Disordered" evidence="5">
    <location>
        <begin position="1"/>
        <end position="34"/>
    </location>
</feature>
<evidence type="ECO:0000256" key="4">
    <source>
        <dbReference type="ARBA" id="ARBA00022837"/>
    </source>
</evidence>
<keyword evidence="2" id="KW-0479">Metal-binding</keyword>
<dbReference type="Pfam" id="PF13499">
    <property type="entry name" value="EF-hand_7"/>
    <property type="match status" value="2"/>
</dbReference>
<evidence type="ECO:0000259" key="6">
    <source>
        <dbReference type="PROSITE" id="PS50222"/>
    </source>
</evidence>
<evidence type="ECO:0000256" key="5">
    <source>
        <dbReference type="SAM" id="MobiDB-lite"/>
    </source>
</evidence>
<dbReference type="STRING" id="4529.A0A0E0PLS1"/>
<evidence type="ECO:0000313" key="7">
    <source>
        <dbReference type="EnsemblPlants" id="ORUFI05G15620.1"/>
    </source>
</evidence>
<keyword evidence="8" id="KW-1185">Reference proteome</keyword>
<evidence type="ECO:0000256" key="1">
    <source>
        <dbReference type="ARBA" id="ARBA00003291"/>
    </source>
</evidence>
<feature type="domain" description="EF-hand" evidence="6">
    <location>
        <begin position="52"/>
        <end position="87"/>
    </location>
</feature>
<dbReference type="GO" id="GO:0005509">
    <property type="term" value="F:calcium ion binding"/>
    <property type="evidence" value="ECO:0007669"/>
    <property type="project" value="InterPro"/>
</dbReference>
<keyword evidence="3" id="KW-0677">Repeat</keyword>
<dbReference type="Gramene" id="ORUFI05G15620.1">
    <property type="protein sequence ID" value="ORUFI05G15620.1"/>
    <property type="gene ID" value="ORUFI05G15620"/>
</dbReference>
<dbReference type="CDD" id="cd00051">
    <property type="entry name" value="EFh"/>
    <property type="match status" value="2"/>
</dbReference>
<dbReference type="SMR" id="A0A0E0PLS1"/>
<dbReference type="HOGENOM" id="CLU_061288_20_4_1"/>
<comment type="function">
    <text evidence="1">Potential calcium sensor.</text>
</comment>
<dbReference type="InterPro" id="IPR018247">
    <property type="entry name" value="EF_Hand_1_Ca_BS"/>
</dbReference>